<keyword evidence="6 7" id="KW-0472">Membrane</keyword>
<evidence type="ECO:0000256" key="5">
    <source>
        <dbReference type="ARBA" id="ARBA00022989"/>
    </source>
</evidence>
<name>A0A9N8QZ54_9BURK</name>
<dbReference type="InterPro" id="IPR036259">
    <property type="entry name" value="MFS_trans_sf"/>
</dbReference>
<dbReference type="InterPro" id="IPR020846">
    <property type="entry name" value="MFS_dom"/>
</dbReference>
<evidence type="ECO:0000256" key="4">
    <source>
        <dbReference type="ARBA" id="ARBA00022692"/>
    </source>
</evidence>
<dbReference type="CDD" id="cd06173">
    <property type="entry name" value="MFS_MefA_like"/>
    <property type="match status" value="1"/>
</dbReference>
<feature type="transmembrane region" description="Helical" evidence="7">
    <location>
        <begin position="108"/>
        <end position="128"/>
    </location>
</feature>
<gene>
    <name evidence="9" type="primary">entS_2</name>
    <name evidence="9" type="ORF">R70211_02434</name>
</gene>
<keyword evidence="5 7" id="KW-1133">Transmembrane helix</keyword>
<dbReference type="SUPFAM" id="SSF103473">
    <property type="entry name" value="MFS general substrate transporter"/>
    <property type="match status" value="1"/>
</dbReference>
<dbReference type="PROSITE" id="PS50850">
    <property type="entry name" value="MFS"/>
    <property type="match status" value="1"/>
</dbReference>
<keyword evidence="4 7" id="KW-0812">Transmembrane</keyword>
<accession>A0A9N8QZ54</accession>
<reference evidence="9" key="1">
    <citation type="submission" date="2021-02" db="EMBL/GenBank/DDBJ databases">
        <authorList>
            <person name="Vanwijnsberghe S."/>
        </authorList>
    </citation>
    <scope>NUCLEOTIDE SEQUENCE</scope>
    <source>
        <strain evidence="9">R-70211</strain>
    </source>
</reference>
<feature type="transmembrane region" description="Helical" evidence="7">
    <location>
        <begin position="172"/>
        <end position="192"/>
    </location>
</feature>
<feature type="transmembrane region" description="Helical" evidence="7">
    <location>
        <begin position="348"/>
        <end position="369"/>
    </location>
</feature>
<comment type="caution">
    <text evidence="9">The sequence shown here is derived from an EMBL/GenBank/DDBJ whole genome shotgun (WGS) entry which is preliminary data.</text>
</comment>
<dbReference type="InterPro" id="IPR010290">
    <property type="entry name" value="TM_effector"/>
</dbReference>
<dbReference type="Pfam" id="PF05977">
    <property type="entry name" value="MFS_3"/>
    <property type="match status" value="1"/>
</dbReference>
<proteinExistence type="predicted"/>
<organism evidence="9 10">
    <name type="scientific">Paraburkholderia domus</name>
    <dbReference type="NCBI Taxonomy" id="2793075"/>
    <lineage>
        <taxon>Bacteria</taxon>
        <taxon>Pseudomonadati</taxon>
        <taxon>Pseudomonadota</taxon>
        <taxon>Betaproteobacteria</taxon>
        <taxon>Burkholderiales</taxon>
        <taxon>Burkholderiaceae</taxon>
        <taxon>Paraburkholderia</taxon>
    </lineage>
</organism>
<feature type="transmembrane region" description="Helical" evidence="7">
    <location>
        <begin position="80"/>
        <end position="102"/>
    </location>
</feature>
<comment type="subcellular location">
    <subcellularLocation>
        <location evidence="1">Cell membrane</location>
        <topology evidence="1">Multi-pass membrane protein</topology>
    </subcellularLocation>
</comment>
<dbReference type="PANTHER" id="PTHR23513">
    <property type="entry name" value="INTEGRAL MEMBRANE EFFLUX PROTEIN-RELATED"/>
    <property type="match status" value="1"/>
</dbReference>
<feature type="transmembrane region" description="Helical" evidence="7">
    <location>
        <begin position="375"/>
        <end position="398"/>
    </location>
</feature>
<evidence type="ECO:0000313" key="10">
    <source>
        <dbReference type="Proteomes" id="UP000675121"/>
    </source>
</evidence>
<evidence type="ECO:0000259" key="8">
    <source>
        <dbReference type="PROSITE" id="PS50850"/>
    </source>
</evidence>
<evidence type="ECO:0000256" key="6">
    <source>
        <dbReference type="ARBA" id="ARBA00023136"/>
    </source>
</evidence>
<evidence type="ECO:0000256" key="2">
    <source>
        <dbReference type="ARBA" id="ARBA00022448"/>
    </source>
</evidence>
<dbReference type="EMBL" id="CAJNAS010000006">
    <property type="protein sequence ID" value="CAE6886388.1"/>
    <property type="molecule type" value="Genomic_DNA"/>
</dbReference>
<dbReference type="GO" id="GO:0022857">
    <property type="term" value="F:transmembrane transporter activity"/>
    <property type="evidence" value="ECO:0007669"/>
    <property type="project" value="InterPro"/>
</dbReference>
<feature type="transmembrane region" description="Helical" evidence="7">
    <location>
        <begin position="286"/>
        <end position="307"/>
    </location>
</feature>
<dbReference type="Proteomes" id="UP000675121">
    <property type="component" value="Unassembled WGS sequence"/>
</dbReference>
<sequence>MRESKRFGALACKDFRLFIFGNSLSLVGTWVQRIGTGWLAWEASHSSMWLGILALADLFPTVLLAPIAGVIADRCDRRRIILYCQYVGAAMAVLQAGLLLSHASSMEWLLAVTFISGIASALCQPARLSWIATLVPQRRVASAVAINSLCFNLARFVGPAIAGALLLKLDPAALFLFNALSYAAFIAVFFLIPVQPHPAESALPLYWLSDITGGVRYLLSNVPLRATLVILAASAVCIRGVPDMAPAIAGELLQRGPQGFASLVAATGAGALVGGVWFGSRGQTKLLMTLIRLHVLSASLCALALSLTHNFRLAIVLFFAMGFSVVVTGIGAQTLIHLSVPQTMRGRVLALYGVIYRGGPALNALWLGASAPLLGLRMVLGLGALLCFAAYCTAMICATRLARHHLPPEQ</sequence>
<feature type="transmembrane region" description="Helical" evidence="7">
    <location>
        <begin position="20"/>
        <end position="41"/>
    </location>
</feature>
<dbReference type="RefSeq" id="WP_201078557.1">
    <property type="nucleotide sequence ID" value="NZ_CAJNAS010000006.1"/>
</dbReference>
<feature type="transmembrane region" description="Helical" evidence="7">
    <location>
        <begin position="140"/>
        <end position="166"/>
    </location>
</feature>
<evidence type="ECO:0000313" key="9">
    <source>
        <dbReference type="EMBL" id="CAE6886388.1"/>
    </source>
</evidence>
<dbReference type="Gene3D" id="1.20.1250.20">
    <property type="entry name" value="MFS general substrate transporter like domains"/>
    <property type="match status" value="1"/>
</dbReference>
<keyword evidence="3" id="KW-1003">Cell membrane</keyword>
<keyword evidence="2" id="KW-0813">Transport</keyword>
<protein>
    <submittedName>
        <fullName evidence="9">Enterobactin exporter EntS</fullName>
    </submittedName>
</protein>
<keyword evidence="10" id="KW-1185">Reference proteome</keyword>
<dbReference type="PANTHER" id="PTHR23513:SF11">
    <property type="entry name" value="STAPHYLOFERRIN A TRANSPORTER"/>
    <property type="match status" value="1"/>
</dbReference>
<evidence type="ECO:0000256" key="1">
    <source>
        <dbReference type="ARBA" id="ARBA00004651"/>
    </source>
</evidence>
<feature type="domain" description="Major facilitator superfamily (MFS) profile" evidence="8">
    <location>
        <begin position="1"/>
        <end position="196"/>
    </location>
</feature>
<feature type="transmembrane region" description="Helical" evidence="7">
    <location>
        <begin position="313"/>
        <end position="336"/>
    </location>
</feature>
<feature type="transmembrane region" description="Helical" evidence="7">
    <location>
        <begin position="261"/>
        <end position="279"/>
    </location>
</feature>
<dbReference type="AlphaFoldDB" id="A0A9N8QZ54"/>
<evidence type="ECO:0000256" key="7">
    <source>
        <dbReference type="SAM" id="Phobius"/>
    </source>
</evidence>
<dbReference type="GO" id="GO:0005886">
    <property type="term" value="C:plasma membrane"/>
    <property type="evidence" value="ECO:0007669"/>
    <property type="project" value="UniProtKB-SubCell"/>
</dbReference>
<evidence type="ECO:0000256" key="3">
    <source>
        <dbReference type="ARBA" id="ARBA00022475"/>
    </source>
</evidence>
<feature type="transmembrane region" description="Helical" evidence="7">
    <location>
        <begin position="222"/>
        <end position="241"/>
    </location>
</feature>
<feature type="transmembrane region" description="Helical" evidence="7">
    <location>
        <begin position="47"/>
        <end position="68"/>
    </location>
</feature>